<dbReference type="PANTHER" id="PTHR21308:SF1">
    <property type="entry name" value="PHYTANOYL-COA DIOXYGENASE, PEROXISOMAL"/>
    <property type="match status" value="1"/>
</dbReference>
<evidence type="ECO:0000256" key="4">
    <source>
        <dbReference type="ARBA" id="ARBA00034924"/>
    </source>
</evidence>
<keyword evidence="5" id="KW-1185">Reference proteome</keyword>
<dbReference type="Pfam" id="PF05721">
    <property type="entry name" value="PhyH"/>
    <property type="match status" value="1"/>
</dbReference>
<evidence type="ECO:0000256" key="1">
    <source>
        <dbReference type="ARBA" id="ARBA00005830"/>
    </source>
</evidence>
<dbReference type="RefSeq" id="XP_026491006.2">
    <property type="nucleotide sequence ID" value="XM_026635221.2"/>
</dbReference>
<reference evidence="6" key="1">
    <citation type="submission" date="2025-08" db="UniProtKB">
        <authorList>
            <consortium name="RefSeq"/>
        </authorList>
    </citation>
    <scope>IDENTIFICATION</scope>
    <source>
        <tissue evidence="6">Whole body</tissue>
    </source>
</reference>
<organism evidence="5 6">
    <name type="scientific">Vanessa tameamea</name>
    <name type="common">Kamehameha butterfly</name>
    <dbReference type="NCBI Taxonomy" id="334116"/>
    <lineage>
        <taxon>Eukaryota</taxon>
        <taxon>Metazoa</taxon>
        <taxon>Ecdysozoa</taxon>
        <taxon>Arthropoda</taxon>
        <taxon>Hexapoda</taxon>
        <taxon>Insecta</taxon>
        <taxon>Pterygota</taxon>
        <taxon>Neoptera</taxon>
        <taxon>Endopterygota</taxon>
        <taxon>Lepidoptera</taxon>
        <taxon>Glossata</taxon>
        <taxon>Ditrysia</taxon>
        <taxon>Papilionoidea</taxon>
        <taxon>Nymphalidae</taxon>
        <taxon>Nymphalinae</taxon>
        <taxon>Vanessa</taxon>
    </lineage>
</organism>
<dbReference type="GO" id="GO:0001561">
    <property type="term" value="P:fatty acid alpha-oxidation"/>
    <property type="evidence" value="ECO:0007669"/>
    <property type="project" value="InterPro"/>
</dbReference>
<evidence type="ECO:0000313" key="6">
    <source>
        <dbReference type="RefSeq" id="XP_026491006.2"/>
    </source>
</evidence>
<dbReference type="PANTHER" id="PTHR21308">
    <property type="entry name" value="PHYTANOYL-COA ALPHA-HYDROXYLASE"/>
    <property type="match status" value="1"/>
</dbReference>
<name>A0A8B8I4F9_VANTA</name>
<dbReference type="EC" id="1.14.11.18" evidence="2"/>
<dbReference type="Proteomes" id="UP001652626">
    <property type="component" value="Chromosome 19"/>
</dbReference>
<accession>A0A8B8I4F9</accession>
<dbReference type="InterPro" id="IPR008775">
    <property type="entry name" value="Phytyl_CoA_dOase-like"/>
</dbReference>
<dbReference type="GO" id="GO:0048244">
    <property type="term" value="F:phytanoyl-CoA dioxygenase activity"/>
    <property type="evidence" value="ECO:0007669"/>
    <property type="project" value="UniProtKB-EC"/>
</dbReference>
<dbReference type="GeneID" id="113397071"/>
<comment type="similarity">
    <text evidence="1">Belongs to the PhyH family.</text>
</comment>
<dbReference type="InterPro" id="IPR047128">
    <property type="entry name" value="PhyH"/>
</dbReference>
<proteinExistence type="inferred from homology"/>
<evidence type="ECO:0000256" key="2">
    <source>
        <dbReference type="ARBA" id="ARBA00034809"/>
    </source>
</evidence>
<dbReference type="OMA" id="EWPATHM"/>
<dbReference type="SUPFAM" id="SSF51197">
    <property type="entry name" value="Clavaminate synthase-like"/>
    <property type="match status" value="1"/>
</dbReference>
<dbReference type="Gene3D" id="2.60.120.620">
    <property type="entry name" value="q2cbj1_9rhob like domain"/>
    <property type="match status" value="1"/>
</dbReference>
<evidence type="ECO:0000313" key="5">
    <source>
        <dbReference type="Proteomes" id="UP001652626"/>
    </source>
</evidence>
<evidence type="ECO:0000256" key="3">
    <source>
        <dbReference type="ARBA" id="ARBA00034921"/>
    </source>
</evidence>
<protein>
    <recommendedName>
        <fullName evidence="2">phytanoyl-CoA dioxygenase</fullName>
        <ecNumber evidence="2">1.14.11.18</ecNumber>
    </recommendedName>
    <alternativeName>
        <fullName evidence="3">Phytanic acid oxidase</fullName>
    </alternativeName>
    <alternativeName>
        <fullName evidence="4">Phytanoyl-CoA alpha-hydroxylase</fullName>
    </alternativeName>
</protein>
<sequence length="265" mass="30192">MVRLTEQQIQFYKDNGYIHLKKLIEDDELQKLSKEYDDLFRRKNQAKTESAWVGSDDTFRESNSPYTVKGIHNLQMHHAVFGKLLYNDDLLDALEDVMGTKNIVLHHTKAHYKPPEKGASYPMHQDYPYFPYEKDSMVAAFVSLDDSNPENGGLFVYPGSHKFGPLEDFGPKEGSSFHYVDQKKFPIERATPVISEAGDVVIFSYFLVHGSTPNNSTRPRRMFLAQLADAHDKPIGAERGQPGRGWVLRGVNLDRDATIAKRAQD</sequence>
<dbReference type="AlphaFoldDB" id="A0A8B8I4F9"/>
<gene>
    <name evidence="6" type="primary">LOC113397071</name>
</gene>
<dbReference type="OrthoDB" id="2328924at2759"/>